<dbReference type="InterPro" id="IPR009935">
    <property type="entry name" value="DUF1467"/>
</dbReference>
<evidence type="ECO:0008006" key="4">
    <source>
        <dbReference type="Google" id="ProtNLM"/>
    </source>
</evidence>
<keyword evidence="3" id="KW-1185">Reference proteome</keyword>
<reference evidence="2" key="2">
    <citation type="submission" date="2020-09" db="EMBL/GenBank/DDBJ databases">
        <authorList>
            <person name="Sun Q."/>
            <person name="Kim S."/>
        </authorList>
    </citation>
    <scope>NUCLEOTIDE SEQUENCE</scope>
    <source>
        <strain evidence="2">KCTC 32513</strain>
    </source>
</reference>
<accession>A0A8J3CPE5</accession>
<dbReference type="Proteomes" id="UP000634004">
    <property type="component" value="Unassembled WGS sequence"/>
</dbReference>
<proteinExistence type="predicted"/>
<dbReference type="EMBL" id="BMZH01000004">
    <property type="protein sequence ID" value="GHA90849.1"/>
    <property type="molecule type" value="Genomic_DNA"/>
</dbReference>
<keyword evidence="1" id="KW-0812">Transmembrane</keyword>
<comment type="caution">
    <text evidence="2">The sequence shown here is derived from an EMBL/GenBank/DDBJ whole genome shotgun (WGS) entry which is preliminary data.</text>
</comment>
<evidence type="ECO:0000256" key="1">
    <source>
        <dbReference type="SAM" id="Phobius"/>
    </source>
</evidence>
<sequence>MNWFTGLASFLILWWLSLFIVLPLGIRGQAEDGSVEPGTEPGAPIRPRMIRKALWATGLAIIFFLLLHWVLSTGWLTWERMGVIFGLNRDT</sequence>
<evidence type="ECO:0000313" key="3">
    <source>
        <dbReference type="Proteomes" id="UP000634004"/>
    </source>
</evidence>
<protein>
    <recommendedName>
        <fullName evidence="4">DUF1467 family protein</fullName>
    </recommendedName>
</protein>
<dbReference type="Pfam" id="PF07330">
    <property type="entry name" value="DUF1467"/>
    <property type="match status" value="1"/>
</dbReference>
<keyword evidence="1" id="KW-0472">Membrane</keyword>
<dbReference type="AlphaFoldDB" id="A0A8J3CPE5"/>
<feature type="transmembrane region" description="Helical" evidence="1">
    <location>
        <begin position="6"/>
        <end position="26"/>
    </location>
</feature>
<feature type="transmembrane region" description="Helical" evidence="1">
    <location>
        <begin position="53"/>
        <end position="71"/>
    </location>
</feature>
<organism evidence="2 3">
    <name type="scientific">Algimonas arctica</name>
    <dbReference type="NCBI Taxonomy" id="1479486"/>
    <lineage>
        <taxon>Bacteria</taxon>
        <taxon>Pseudomonadati</taxon>
        <taxon>Pseudomonadota</taxon>
        <taxon>Alphaproteobacteria</taxon>
        <taxon>Maricaulales</taxon>
        <taxon>Robiginitomaculaceae</taxon>
        <taxon>Algimonas</taxon>
    </lineage>
</organism>
<dbReference type="RefSeq" id="WP_189496518.1">
    <property type="nucleotide sequence ID" value="NZ_BMZH01000004.1"/>
</dbReference>
<gene>
    <name evidence="2" type="ORF">GCM10009069_12350</name>
</gene>
<reference evidence="2" key="1">
    <citation type="journal article" date="2014" name="Int. J. Syst. Evol. Microbiol.">
        <title>Complete genome sequence of Corynebacterium casei LMG S-19264T (=DSM 44701T), isolated from a smear-ripened cheese.</title>
        <authorList>
            <consortium name="US DOE Joint Genome Institute (JGI-PGF)"/>
            <person name="Walter F."/>
            <person name="Albersmeier A."/>
            <person name="Kalinowski J."/>
            <person name="Ruckert C."/>
        </authorList>
    </citation>
    <scope>NUCLEOTIDE SEQUENCE</scope>
    <source>
        <strain evidence="2">KCTC 32513</strain>
    </source>
</reference>
<name>A0A8J3CPE5_9PROT</name>
<keyword evidence="1" id="KW-1133">Transmembrane helix</keyword>
<evidence type="ECO:0000313" key="2">
    <source>
        <dbReference type="EMBL" id="GHA90849.1"/>
    </source>
</evidence>